<name>A0A0F9Q9X4_9ZZZZ</name>
<sequence length="93" mass="11059">MRYYRWLLIILVGAALFGFGLLLGMETGRESPALIGEWEKSYYLDNLERARDSHQRAYDSNNVYWMPLSKQLEWVEFYDQLSSVVERMETQGR</sequence>
<dbReference type="EMBL" id="LAZR01001772">
    <property type="protein sequence ID" value="KKN39289.1"/>
    <property type="molecule type" value="Genomic_DNA"/>
</dbReference>
<keyword evidence="1" id="KW-0472">Membrane</keyword>
<evidence type="ECO:0000256" key="1">
    <source>
        <dbReference type="SAM" id="Phobius"/>
    </source>
</evidence>
<gene>
    <name evidence="2" type="ORF">LCGC14_0744810</name>
</gene>
<feature type="transmembrane region" description="Helical" evidence="1">
    <location>
        <begin position="6"/>
        <end position="25"/>
    </location>
</feature>
<comment type="caution">
    <text evidence="2">The sequence shown here is derived from an EMBL/GenBank/DDBJ whole genome shotgun (WGS) entry which is preliminary data.</text>
</comment>
<protein>
    <submittedName>
        <fullName evidence="2">Uncharacterized protein</fullName>
    </submittedName>
</protein>
<proteinExistence type="predicted"/>
<evidence type="ECO:0000313" key="2">
    <source>
        <dbReference type="EMBL" id="KKN39289.1"/>
    </source>
</evidence>
<keyword evidence="1" id="KW-1133">Transmembrane helix</keyword>
<reference evidence="2" key="1">
    <citation type="journal article" date="2015" name="Nature">
        <title>Complex archaea that bridge the gap between prokaryotes and eukaryotes.</title>
        <authorList>
            <person name="Spang A."/>
            <person name="Saw J.H."/>
            <person name="Jorgensen S.L."/>
            <person name="Zaremba-Niedzwiedzka K."/>
            <person name="Martijn J."/>
            <person name="Lind A.E."/>
            <person name="van Eijk R."/>
            <person name="Schleper C."/>
            <person name="Guy L."/>
            <person name="Ettema T.J."/>
        </authorList>
    </citation>
    <scope>NUCLEOTIDE SEQUENCE</scope>
</reference>
<dbReference type="AlphaFoldDB" id="A0A0F9Q9X4"/>
<organism evidence="2">
    <name type="scientific">marine sediment metagenome</name>
    <dbReference type="NCBI Taxonomy" id="412755"/>
    <lineage>
        <taxon>unclassified sequences</taxon>
        <taxon>metagenomes</taxon>
        <taxon>ecological metagenomes</taxon>
    </lineage>
</organism>
<keyword evidence="1" id="KW-0812">Transmembrane</keyword>
<accession>A0A0F9Q9X4</accession>